<accession>A0ABT3FZP6</accession>
<keyword evidence="2" id="KW-1185">Reference proteome</keyword>
<evidence type="ECO:0000313" key="1">
    <source>
        <dbReference type="EMBL" id="MCW1913058.1"/>
    </source>
</evidence>
<sequence>MGPDGVRDACGERSKAAGSEPMNQYFSALDALLDAVDPADQVGNLKIFAAVDSLTRTIEESLDLPPRVVEKLRKFRWETLYAIVPGEQMRHLPSAHYISEARFALRQAAEEFVRDM</sequence>
<reference evidence="1" key="1">
    <citation type="submission" date="2022-10" db="EMBL/GenBank/DDBJ databases">
        <title>Luteolibacter sp. GHJ8, whole genome shotgun sequencing project.</title>
        <authorList>
            <person name="Zhao G."/>
            <person name="Shen L."/>
        </authorList>
    </citation>
    <scope>NUCLEOTIDE SEQUENCE</scope>
    <source>
        <strain evidence="1">GHJ8</strain>
    </source>
</reference>
<protein>
    <recommendedName>
        <fullName evidence="3">DUF86 domain-containing protein</fullName>
    </recommendedName>
</protein>
<organism evidence="1 2">
    <name type="scientific">Luteolibacter rhizosphaerae</name>
    <dbReference type="NCBI Taxonomy" id="2989719"/>
    <lineage>
        <taxon>Bacteria</taxon>
        <taxon>Pseudomonadati</taxon>
        <taxon>Verrucomicrobiota</taxon>
        <taxon>Verrucomicrobiia</taxon>
        <taxon>Verrucomicrobiales</taxon>
        <taxon>Verrucomicrobiaceae</taxon>
        <taxon>Luteolibacter</taxon>
    </lineage>
</organism>
<evidence type="ECO:0008006" key="3">
    <source>
        <dbReference type="Google" id="ProtNLM"/>
    </source>
</evidence>
<comment type="caution">
    <text evidence="1">The sequence shown here is derived from an EMBL/GenBank/DDBJ whole genome shotgun (WGS) entry which is preliminary data.</text>
</comment>
<gene>
    <name evidence="1" type="ORF">OJ996_05715</name>
</gene>
<dbReference type="Proteomes" id="UP001165653">
    <property type="component" value="Unassembled WGS sequence"/>
</dbReference>
<dbReference type="RefSeq" id="WP_264512110.1">
    <property type="nucleotide sequence ID" value="NZ_JAPDDR010000002.1"/>
</dbReference>
<proteinExistence type="predicted"/>
<evidence type="ECO:0000313" key="2">
    <source>
        <dbReference type="Proteomes" id="UP001165653"/>
    </source>
</evidence>
<dbReference type="EMBL" id="JAPDDR010000002">
    <property type="protein sequence ID" value="MCW1913058.1"/>
    <property type="molecule type" value="Genomic_DNA"/>
</dbReference>
<name>A0ABT3FZP6_9BACT</name>